<dbReference type="Gene3D" id="3.30.56.130">
    <property type="entry name" value="Transcriptional regulator CtsR, winged HTH domain"/>
    <property type="match status" value="1"/>
</dbReference>
<evidence type="ECO:0000256" key="6">
    <source>
        <dbReference type="ARBA" id="ARBA00023163"/>
    </source>
</evidence>
<keyword evidence="11" id="KW-1185">Reference proteome</keyword>
<dbReference type="InterPro" id="IPR008463">
    <property type="entry name" value="CtsR"/>
</dbReference>
<evidence type="ECO:0000256" key="2">
    <source>
        <dbReference type="ARBA" id="ARBA00014129"/>
    </source>
</evidence>
<feature type="domain" description="CtsR C-terminal dimerization" evidence="9">
    <location>
        <begin position="78"/>
        <end position="147"/>
    </location>
</feature>
<dbReference type="GO" id="GO:0006355">
    <property type="term" value="P:regulation of DNA-templated transcription"/>
    <property type="evidence" value="ECO:0007669"/>
    <property type="project" value="UniProtKB-UniRule"/>
</dbReference>
<evidence type="ECO:0000259" key="9">
    <source>
        <dbReference type="Pfam" id="PF17727"/>
    </source>
</evidence>
<dbReference type="STRING" id="1121256.SAMN02746089_01971"/>
<name>A0A1M5BW23_9THEO</name>
<dbReference type="InterPro" id="IPR041473">
    <property type="entry name" value="CtsR_C"/>
</dbReference>
<keyword evidence="4 7" id="KW-0805">Transcription regulation</keyword>
<evidence type="ECO:0000256" key="4">
    <source>
        <dbReference type="ARBA" id="ARBA00023015"/>
    </source>
</evidence>
<dbReference type="InterPro" id="IPR041908">
    <property type="entry name" value="CtsR_C_sf"/>
</dbReference>
<evidence type="ECO:0000256" key="1">
    <source>
        <dbReference type="ARBA" id="ARBA00010189"/>
    </source>
</evidence>
<dbReference type="EMBL" id="FQVH01000024">
    <property type="protein sequence ID" value="SHF46783.1"/>
    <property type="molecule type" value="Genomic_DNA"/>
</dbReference>
<evidence type="ECO:0000259" key="8">
    <source>
        <dbReference type="Pfam" id="PF05848"/>
    </source>
</evidence>
<proteinExistence type="inferred from homology"/>
<dbReference type="InterPro" id="IPR041902">
    <property type="entry name" value="CtsR_N_sf"/>
</dbReference>
<organism evidence="10 11">
    <name type="scientific">Caldanaerobius fijiensis DSM 17918</name>
    <dbReference type="NCBI Taxonomy" id="1121256"/>
    <lineage>
        <taxon>Bacteria</taxon>
        <taxon>Bacillati</taxon>
        <taxon>Bacillota</taxon>
        <taxon>Clostridia</taxon>
        <taxon>Thermoanaerobacterales</taxon>
        <taxon>Thermoanaerobacteraceae</taxon>
        <taxon>Caldanaerobius</taxon>
    </lineage>
</organism>
<keyword evidence="5 7" id="KW-0238">DNA-binding</keyword>
<keyword evidence="3 7" id="KW-0678">Repressor</keyword>
<accession>A0A1M5BW23</accession>
<dbReference type="InterPro" id="IPR040465">
    <property type="entry name" value="CtsR_N"/>
</dbReference>
<evidence type="ECO:0000256" key="5">
    <source>
        <dbReference type="ARBA" id="ARBA00023125"/>
    </source>
</evidence>
<dbReference type="Gene3D" id="1.10.1200.150">
    <property type="entry name" value="Transcriptional regulator CtsR, C-terminal domain"/>
    <property type="match status" value="1"/>
</dbReference>
<evidence type="ECO:0000256" key="3">
    <source>
        <dbReference type="ARBA" id="ARBA00022491"/>
    </source>
</evidence>
<gene>
    <name evidence="10" type="ORF">SAMN02746089_01971</name>
</gene>
<dbReference type="OrthoDB" id="1680813at2"/>
<evidence type="ECO:0000256" key="7">
    <source>
        <dbReference type="PIRNR" id="PIRNR010607"/>
    </source>
</evidence>
<sequence>MARISDVIEMFIKKLIDEAQNGIVEIRRNELASKFQCTPSQINYVLETRFTPELGYYIESRRGGGGCIRIIKLNIDEKEYIKDIITEGIGSSISQGDAYAYLNALYRDGFIKEREFLIMKSALSDRIIGLDPELRNIVRASLFKAMLLAVLNS</sequence>
<dbReference type="RefSeq" id="WP_073344731.1">
    <property type="nucleotide sequence ID" value="NZ_FQVH01000024.1"/>
</dbReference>
<protein>
    <recommendedName>
        <fullName evidence="2 7">Transcriptional regulator CtsR</fullName>
    </recommendedName>
</protein>
<evidence type="ECO:0000313" key="11">
    <source>
        <dbReference type="Proteomes" id="UP000184088"/>
    </source>
</evidence>
<dbReference type="AlphaFoldDB" id="A0A1M5BW23"/>
<evidence type="ECO:0000313" key="10">
    <source>
        <dbReference type="EMBL" id="SHF46783.1"/>
    </source>
</evidence>
<dbReference type="PIRSF" id="PIRSF010607">
    <property type="entry name" value="Txn_repr_CtsR"/>
    <property type="match status" value="1"/>
</dbReference>
<keyword evidence="6 7" id="KW-0804">Transcription</keyword>
<dbReference type="GO" id="GO:0003677">
    <property type="term" value="F:DNA binding"/>
    <property type="evidence" value="ECO:0007669"/>
    <property type="project" value="UniProtKB-UniRule"/>
</dbReference>
<reference evidence="10 11" key="1">
    <citation type="submission" date="2016-11" db="EMBL/GenBank/DDBJ databases">
        <authorList>
            <person name="Jaros S."/>
            <person name="Januszkiewicz K."/>
            <person name="Wedrychowicz H."/>
        </authorList>
    </citation>
    <scope>NUCLEOTIDE SEQUENCE [LARGE SCALE GENOMIC DNA]</scope>
    <source>
        <strain evidence="10 11">DSM 17918</strain>
    </source>
</reference>
<dbReference type="Proteomes" id="UP000184088">
    <property type="component" value="Unassembled WGS sequence"/>
</dbReference>
<dbReference type="Pfam" id="PF17727">
    <property type="entry name" value="CtsR_C"/>
    <property type="match status" value="1"/>
</dbReference>
<feature type="domain" description="CtsR N-terminal HTH" evidence="8">
    <location>
        <begin position="4"/>
        <end position="74"/>
    </location>
</feature>
<dbReference type="Pfam" id="PF05848">
    <property type="entry name" value="CtsR"/>
    <property type="match status" value="1"/>
</dbReference>
<comment type="similarity">
    <text evidence="1 7">Belongs to the CtsR family.</text>
</comment>